<keyword evidence="2" id="KW-0472">Membrane</keyword>
<feature type="region of interest" description="Disordered" evidence="1">
    <location>
        <begin position="182"/>
        <end position="201"/>
    </location>
</feature>
<feature type="transmembrane region" description="Helical" evidence="2">
    <location>
        <begin position="30"/>
        <end position="50"/>
    </location>
</feature>
<dbReference type="PANTHER" id="PTHR34351">
    <property type="entry name" value="SLR1927 PROTEIN-RELATED"/>
    <property type="match status" value="1"/>
</dbReference>
<evidence type="ECO:0000313" key="5">
    <source>
        <dbReference type="Proteomes" id="UP001343257"/>
    </source>
</evidence>
<sequence length="441" mass="47659">MRRRLVEWCMGGLVLGGLAAFYLWHGGASALYLLLLAGMMVISGLMMQWLGPRGIRVKRLLPDPVITAGETAVMQVQLEFRSFLPVPWLAVEDYFTGGSSRQVLFPGFRRRLEYRCELRHLPRGVYSFEACLLEWGGLFGWFHGRRIQRSEGEARIRVLPRPLPIGETLELPSAAAQAAQQPIWTAEHRSGAKSPEVRAYQPSDPLNRIDWKSSAKRGSLHAYMPEDERDPFCLVVLDRSVQGYASSVGSEEERQSQEIAAFERAVSATAGILGDLMRCGVRSRLLSGMPDGADYAAVAAAGSGCGTQVDSREAYAGMLAALSTVKLTGETKLASLLEDVMRNRTPGIRIIVVTGIPDKQAAEAAACLSAQGMQVDFYCTALYANSGDTPSSRQAAEAGGSPEFAAALQLSRTGAGVFAVREDMTARVGLIEASPLGEGAV</sequence>
<protein>
    <submittedName>
        <fullName evidence="4">DUF58 domain-containing protein</fullName>
    </submittedName>
</protein>
<name>A0ABU6Q0L5_9BACL</name>
<dbReference type="InterPro" id="IPR002881">
    <property type="entry name" value="DUF58"/>
</dbReference>
<gene>
    <name evidence="4" type="ORF">P9847_25760</name>
</gene>
<feature type="domain" description="DUF58" evidence="3">
    <location>
        <begin position="196"/>
        <end position="261"/>
    </location>
</feature>
<keyword evidence="2" id="KW-0812">Transmembrane</keyword>
<evidence type="ECO:0000256" key="2">
    <source>
        <dbReference type="SAM" id="Phobius"/>
    </source>
</evidence>
<organism evidence="4 5">
    <name type="scientific">Paenibacillus chibensis</name>
    <dbReference type="NCBI Taxonomy" id="59846"/>
    <lineage>
        <taxon>Bacteria</taxon>
        <taxon>Bacillati</taxon>
        <taxon>Bacillota</taxon>
        <taxon>Bacilli</taxon>
        <taxon>Bacillales</taxon>
        <taxon>Paenibacillaceae</taxon>
        <taxon>Paenibacillus</taxon>
    </lineage>
</organism>
<dbReference type="RefSeq" id="WP_328282110.1">
    <property type="nucleotide sequence ID" value="NZ_JARTLD010000074.1"/>
</dbReference>
<comment type="caution">
    <text evidence="4">The sequence shown here is derived from an EMBL/GenBank/DDBJ whole genome shotgun (WGS) entry which is preliminary data.</text>
</comment>
<evidence type="ECO:0000259" key="3">
    <source>
        <dbReference type="Pfam" id="PF01882"/>
    </source>
</evidence>
<dbReference type="PANTHER" id="PTHR34351:SF2">
    <property type="entry name" value="DUF58 DOMAIN-CONTAINING PROTEIN"/>
    <property type="match status" value="1"/>
</dbReference>
<accession>A0ABU6Q0L5</accession>
<evidence type="ECO:0000313" key="4">
    <source>
        <dbReference type="EMBL" id="MED5020670.1"/>
    </source>
</evidence>
<reference evidence="4 5" key="1">
    <citation type="submission" date="2023-03" db="EMBL/GenBank/DDBJ databases">
        <title>Bacillus Genome Sequencing.</title>
        <authorList>
            <person name="Dunlap C."/>
        </authorList>
    </citation>
    <scope>NUCLEOTIDE SEQUENCE [LARGE SCALE GENOMIC DNA]</scope>
    <source>
        <strain evidence="4 5">NRS-52</strain>
    </source>
</reference>
<dbReference type="Pfam" id="PF01882">
    <property type="entry name" value="DUF58"/>
    <property type="match status" value="1"/>
</dbReference>
<dbReference type="Proteomes" id="UP001343257">
    <property type="component" value="Unassembled WGS sequence"/>
</dbReference>
<dbReference type="EMBL" id="JARTLD010000074">
    <property type="protein sequence ID" value="MED5020670.1"/>
    <property type="molecule type" value="Genomic_DNA"/>
</dbReference>
<keyword evidence="5" id="KW-1185">Reference proteome</keyword>
<keyword evidence="2" id="KW-1133">Transmembrane helix</keyword>
<evidence type="ECO:0000256" key="1">
    <source>
        <dbReference type="SAM" id="MobiDB-lite"/>
    </source>
</evidence>
<proteinExistence type="predicted"/>